<feature type="transmembrane region" description="Helical" evidence="3">
    <location>
        <begin position="208"/>
        <end position="226"/>
    </location>
</feature>
<feature type="transmembrane region" description="Helical" evidence="3">
    <location>
        <begin position="262"/>
        <end position="281"/>
    </location>
</feature>
<dbReference type="InterPro" id="IPR037185">
    <property type="entry name" value="EmrE-like"/>
</dbReference>
<dbReference type="GeneID" id="300116088"/>
<feature type="compositionally biased region" description="Polar residues" evidence="2">
    <location>
        <begin position="307"/>
        <end position="318"/>
    </location>
</feature>
<comment type="similarity">
    <text evidence="1">Belongs to the EamA transporter family.</text>
</comment>
<evidence type="ECO:0000256" key="2">
    <source>
        <dbReference type="SAM" id="MobiDB-lite"/>
    </source>
</evidence>
<dbReference type="Proteomes" id="UP000259636">
    <property type="component" value="Chromosome"/>
</dbReference>
<feature type="transmembrane region" description="Helical" evidence="3">
    <location>
        <begin position="148"/>
        <end position="171"/>
    </location>
</feature>
<evidence type="ECO:0000256" key="1">
    <source>
        <dbReference type="ARBA" id="ARBA00007362"/>
    </source>
</evidence>
<reference evidence="5 6" key="1">
    <citation type="submission" date="2018-08" db="EMBL/GenBank/DDBJ databases">
        <authorList>
            <person name="Ferrada E.E."/>
            <person name="Latorre B.A."/>
        </authorList>
    </citation>
    <scope>NUCLEOTIDE SEQUENCE [LARGE SCALE GENOMIC DNA]</scope>
    <source>
        <strain evidence="5 6">VK-A60T</strain>
    </source>
</reference>
<feature type="transmembrane region" description="Helical" evidence="3">
    <location>
        <begin position="122"/>
        <end position="142"/>
    </location>
</feature>
<dbReference type="EMBL" id="CP031742">
    <property type="protein sequence ID" value="AXQ56326.1"/>
    <property type="molecule type" value="Genomic_DNA"/>
</dbReference>
<sequence length="318" mass="31119">MIRGSAFAALSMTLAGSSVAVLGTLRDYPVFAGQALRFGLAAVLLHLLVRRFGPPGPAPRLTPAQWLRVLVLAGFGMVGFNVAATAAGHHTDPAFVGVVVGTAPLVVGVLTPLFARARPSGRVVAAGLLVATGVAAAQGLGAPAGGPGLALAVVALAAEVVFALVAAPLVTPLGALRVSAYACTAAVPICLAGVAATGAYVLPTPGQLAAVVWLGAVATAVAYVLWFTALDVIGAERAVLFSGLVPLSAVATTAVLGTGAPGAGHVVGAVAVVAGLVVGTVERRPARLRGRAAPEGEGGVAWVSDSVPPSSTAPISTP</sequence>
<dbReference type="SUPFAM" id="SSF103481">
    <property type="entry name" value="Multidrug resistance efflux transporter EmrE"/>
    <property type="match status" value="2"/>
</dbReference>
<dbReference type="AlphaFoldDB" id="A0A385DDF3"/>
<gene>
    <name evidence="5" type="ORF">D0C37_18185</name>
</gene>
<feature type="transmembrane region" description="Helical" evidence="3">
    <location>
        <begin position="94"/>
        <end position="115"/>
    </location>
</feature>
<evidence type="ECO:0000256" key="3">
    <source>
        <dbReference type="SAM" id="Phobius"/>
    </source>
</evidence>
<dbReference type="KEGG" id="sky:D0C37_18185"/>
<evidence type="ECO:0000313" key="5">
    <source>
        <dbReference type="EMBL" id="AXQ56326.1"/>
    </source>
</evidence>
<feature type="domain" description="EamA" evidence="4">
    <location>
        <begin position="148"/>
        <end position="278"/>
    </location>
</feature>
<feature type="transmembrane region" description="Helical" evidence="3">
    <location>
        <begin position="238"/>
        <end position="256"/>
    </location>
</feature>
<keyword evidence="3" id="KW-1133">Transmembrane helix</keyword>
<keyword evidence="3" id="KW-0472">Membrane</keyword>
<dbReference type="Pfam" id="PF00892">
    <property type="entry name" value="EamA"/>
    <property type="match status" value="2"/>
</dbReference>
<name>A0A385DDF3_9ACTN</name>
<feature type="domain" description="EamA" evidence="4">
    <location>
        <begin position="5"/>
        <end position="135"/>
    </location>
</feature>
<feature type="region of interest" description="Disordered" evidence="2">
    <location>
        <begin position="289"/>
        <end position="318"/>
    </location>
</feature>
<proteinExistence type="inferred from homology"/>
<dbReference type="InterPro" id="IPR000620">
    <property type="entry name" value="EamA_dom"/>
</dbReference>
<accession>A0A385DDF3</accession>
<organism evidence="5 6">
    <name type="scientific">Streptomyces koyangensis</name>
    <dbReference type="NCBI Taxonomy" id="188770"/>
    <lineage>
        <taxon>Bacteria</taxon>
        <taxon>Bacillati</taxon>
        <taxon>Actinomycetota</taxon>
        <taxon>Actinomycetes</taxon>
        <taxon>Kitasatosporales</taxon>
        <taxon>Streptomycetaceae</taxon>
        <taxon>Streptomyces</taxon>
        <taxon>Streptomyces aurantiacus group</taxon>
    </lineage>
</organism>
<evidence type="ECO:0000259" key="4">
    <source>
        <dbReference type="Pfam" id="PF00892"/>
    </source>
</evidence>
<dbReference type="RefSeq" id="WP_117349800.1">
    <property type="nucleotide sequence ID" value="NZ_CP031742.1"/>
</dbReference>
<feature type="transmembrane region" description="Helical" evidence="3">
    <location>
        <begin position="69"/>
        <end position="88"/>
    </location>
</feature>
<feature type="transmembrane region" description="Helical" evidence="3">
    <location>
        <begin position="178"/>
        <end position="202"/>
    </location>
</feature>
<keyword evidence="3" id="KW-0812">Transmembrane</keyword>
<feature type="transmembrane region" description="Helical" evidence="3">
    <location>
        <begin position="30"/>
        <end position="49"/>
    </location>
</feature>
<protein>
    <submittedName>
        <fullName evidence="5">DMT family transporter</fullName>
    </submittedName>
</protein>
<evidence type="ECO:0000313" key="6">
    <source>
        <dbReference type="Proteomes" id="UP000259636"/>
    </source>
</evidence>
<dbReference type="GO" id="GO:0016020">
    <property type="term" value="C:membrane"/>
    <property type="evidence" value="ECO:0007669"/>
    <property type="project" value="InterPro"/>
</dbReference>